<dbReference type="PANTHER" id="PTHR34512">
    <property type="entry name" value="CELL SURFACE PROTEIN"/>
    <property type="match status" value="1"/>
</dbReference>
<dbReference type="InterPro" id="IPR018391">
    <property type="entry name" value="PQQ_b-propeller_rpt"/>
</dbReference>
<feature type="domain" description="Pyrrolo-quinoline quinone repeat" evidence="1">
    <location>
        <begin position="121"/>
        <end position="254"/>
    </location>
</feature>
<dbReference type="InterPro" id="IPR011047">
    <property type="entry name" value="Quinoprotein_ADH-like_sf"/>
</dbReference>
<gene>
    <name evidence="2" type="ORF">D0433_02935</name>
</gene>
<evidence type="ECO:0000313" key="3">
    <source>
        <dbReference type="Proteomes" id="UP000266389"/>
    </source>
</evidence>
<sequence length="259" mass="28018">YLGQLGKVIRLNKQSGQIDLTIPLDSLSPDTVFQQGRGVAVSESDKRLYVGTGYYIPGAPATSGNIFCFDAITGQCLWAYQVPNRRVTLYTPSGTPFEVEANRAVYGVEVGGELVVCTIGQEVLALNRFTGQVVWSRFFMDDAFCAGLTISGNRIYIGAQAEPGVHCLDLMTGATIWKTKLRTGSINDILTVKDGKVYFCVGMGGEIFVLSANNGRLIWNGKPPEASRDRDASFISNLAVGEGYMVNVGSKKVYCLTSP</sequence>
<dbReference type="SUPFAM" id="SSF50998">
    <property type="entry name" value="Quinoprotein alcohol dehydrogenase-like"/>
    <property type="match status" value="1"/>
</dbReference>
<feature type="non-terminal residue" evidence="2">
    <location>
        <position position="1"/>
    </location>
</feature>
<evidence type="ECO:0000259" key="1">
    <source>
        <dbReference type="Pfam" id="PF13360"/>
    </source>
</evidence>
<organism evidence="2 3">
    <name type="scientific">Candidatus Thermochlorobacter aerophilus</name>
    <dbReference type="NCBI Taxonomy" id="1868324"/>
    <lineage>
        <taxon>Bacteria</taxon>
        <taxon>Pseudomonadati</taxon>
        <taxon>Chlorobiota</taxon>
        <taxon>Chlorobiia</taxon>
        <taxon>Chlorobiales</taxon>
        <taxon>Candidatus Thermochlorobacteriaceae</taxon>
        <taxon>Candidatus Thermochlorobacter</taxon>
    </lineage>
</organism>
<protein>
    <recommendedName>
        <fullName evidence="1">Pyrrolo-quinoline quinone repeat domain-containing protein</fullName>
    </recommendedName>
</protein>
<name>A0A395M2Q3_9BACT</name>
<dbReference type="PANTHER" id="PTHR34512:SF30">
    <property type="entry name" value="OUTER MEMBRANE PROTEIN ASSEMBLY FACTOR BAMB"/>
    <property type="match status" value="1"/>
</dbReference>
<dbReference type="InterPro" id="IPR002372">
    <property type="entry name" value="PQQ_rpt_dom"/>
</dbReference>
<dbReference type="AlphaFoldDB" id="A0A395M2Q3"/>
<proteinExistence type="predicted"/>
<dbReference type="Pfam" id="PF13360">
    <property type="entry name" value="PQQ_2"/>
    <property type="match status" value="1"/>
</dbReference>
<dbReference type="EMBL" id="PHFL01000013">
    <property type="protein sequence ID" value="RFM24982.1"/>
    <property type="molecule type" value="Genomic_DNA"/>
</dbReference>
<reference evidence="2 3" key="1">
    <citation type="journal article" date="2011" name="ISME J.">
        <title>Community ecology of hot spring cyanobacterial mats: predominant populations and their functional potential.</title>
        <authorList>
            <person name="Klatt C.G."/>
            <person name="Wood J.M."/>
            <person name="Rusch D.B."/>
            <person name="Bateson M.M."/>
            <person name="Hamamura N."/>
            <person name="Heidelberg J.F."/>
            <person name="Grossman A.R."/>
            <person name="Bhaya D."/>
            <person name="Cohan F.M."/>
            <person name="Kuhl M."/>
            <person name="Bryant D.A."/>
            <person name="Ward D.M."/>
        </authorList>
    </citation>
    <scope>NUCLEOTIDE SEQUENCE [LARGE SCALE GENOMIC DNA]</scope>
    <source>
        <strain evidence="2">OS</strain>
    </source>
</reference>
<evidence type="ECO:0000313" key="2">
    <source>
        <dbReference type="EMBL" id="RFM24982.1"/>
    </source>
</evidence>
<dbReference type="InterPro" id="IPR015943">
    <property type="entry name" value="WD40/YVTN_repeat-like_dom_sf"/>
</dbReference>
<accession>A0A395M2Q3</accession>
<dbReference type="Proteomes" id="UP000266389">
    <property type="component" value="Unassembled WGS sequence"/>
</dbReference>
<dbReference type="Gene3D" id="2.130.10.10">
    <property type="entry name" value="YVTN repeat-like/Quinoprotein amine dehydrogenase"/>
    <property type="match status" value="1"/>
</dbReference>
<dbReference type="SMART" id="SM00564">
    <property type="entry name" value="PQQ"/>
    <property type="match status" value="4"/>
</dbReference>
<comment type="caution">
    <text evidence="2">The sequence shown here is derived from an EMBL/GenBank/DDBJ whole genome shotgun (WGS) entry which is preliminary data.</text>
</comment>